<evidence type="ECO:0000313" key="4">
    <source>
        <dbReference type="Proteomes" id="UP000001578"/>
    </source>
</evidence>
<reference evidence="3 4" key="1">
    <citation type="journal article" date="2007" name="Proc. Natl. Acad. Sci. U.S.A.">
        <title>Genome and proteome of long-chain alkane degrading Geobacillus thermodenitrificans NG80-2 isolated from a deep-subsurface oil reservoir.</title>
        <authorList>
            <person name="Feng L."/>
            <person name="Wang W."/>
            <person name="Cheng J."/>
            <person name="Ren Y."/>
            <person name="Zhao G."/>
            <person name="Gao C."/>
            <person name="Tang Y."/>
            <person name="Liu X."/>
            <person name="Han W."/>
            <person name="Peng X."/>
            <person name="Liu R."/>
            <person name="Wang L."/>
        </authorList>
    </citation>
    <scope>NUCLEOTIDE SEQUENCE [LARGE SCALE GENOMIC DNA]</scope>
    <source>
        <strain evidence="3 4">NG80-2</strain>
    </source>
</reference>
<dbReference type="eggNOG" id="COG1396">
    <property type="taxonomic scope" value="Bacteria"/>
</dbReference>
<dbReference type="GO" id="GO:0003700">
    <property type="term" value="F:DNA-binding transcription factor activity"/>
    <property type="evidence" value="ECO:0007669"/>
    <property type="project" value="TreeGrafter"/>
</dbReference>
<dbReference type="PANTHER" id="PTHR46797:SF1">
    <property type="entry name" value="METHYLPHOSPHONATE SYNTHASE"/>
    <property type="match status" value="1"/>
</dbReference>
<keyword evidence="1" id="KW-0238">DNA-binding</keyword>
<dbReference type="Proteomes" id="UP000001578">
    <property type="component" value="Chromosome"/>
</dbReference>
<evidence type="ECO:0000313" key="3">
    <source>
        <dbReference type="EMBL" id="ABO68205.1"/>
    </source>
</evidence>
<evidence type="ECO:0000259" key="2">
    <source>
        <dbReference type="PROSITE" id="PS50943"/>
    </source>
</evidence>
<dbReference type="PROSITE" id="PS50943">
    <property type="entry name" value="HTH_CROC1"/>
    <property type="match status" value="1"/>
</dbReference>
<accession>A4ISA1</accession>
<dbReference type="KEGG" id="gtn:GTNG_2860"/>
<dbReference type="GO" id="GO:0005829">
    <property type="term" value="C:cytosol"/>
    <property type="evidence" value="ECO:0007669"/>
    <property type="project" value="TreeGrafter"/>
</dbReference>
<organism evidence="3 4">
    <name type="scientific">Geobacillus thermodenitrificans (strain NG80-2)</name>
    <dbReference type="NCBI Taxonomy" id="420246"/>
    <lineage>
        <taxon>Bacteria</taxon>
        <taxon>Bacillati</taxon>
        <taxon>Bacillota</taxon>
        <taxon>Bacilli</taxon>
        <taxon>Bacillales</taxon>
        <taxon>Anoxybacillaceae</taxon>
        <taxon>Geobacillus</taxon>
    </lineage>
</organism>
<evidence type="ECO:0000256" key="1">
    <source>
        <dbReference type="ARBA" id="ARBA00023125"/>
    </source>
</evidence>
<protein>
    <submittedName>
        <fullName evidence="3">Immunity repressor protein, phage-related protein</fullName>
    </submittedName>
</protein>
<dbReference type="InterPro" id="IPR010982">
    <property type="entry name" value="Lambda_DNA-bd_dom_sf"/>
</dbReference>
<dbReference type="SMART" id="SM00530">
    <property type="entry name" value="HTH_XRE"/>
    <property type="match status" value="1"/>
</dbReference>
<dbReference type="InterPro" id="IPR001387">
    <property type="entry name" value="Cro/C1-type_HTH"/>
</dbReference>
<dbReference type="SUPFAM" id="SSF47413">
    <property type="entry name" value="lambda repressor-like DNA-binding domains"/>
    <property type="match status" value="1"/>
</dbReference>
<dbReference type="PANTHER" id="PTHR46797">
    <property type="entry name" value="HTH-TYPE TRANSCRIPTIONAL REGULATOR"/>
    <property type="match status" value="1"/>
</dbReference>
<name>A4ISA1_GEOTN</name>
<proteinExistence type="predicted"/>
<gene>
    <name evidence="3" type="ordered locus">GTNG_2860</name>
</gene>
<dbReference type="HOGENOM" id="CLU_066192_4_0_9"/>
<dbReference type="Gene3D" id="1.10.260.40">
    <property type="entry name" value="lambda repressor-like DNA-binding domains"/>
    <property type="match status" value="1"/>
</dbReference>
<feature type="domain" description="HTH cro/C1-type" evidence="2">
    <location>
        <begin position="11"/>
        <end position="66"/>
    </location>
</feature>
<dbReference type="AlphaFoldDB" id="A4ISA1"/>
<dbReference type="Pfam" id="PF01381">
    <property type="entry name" value="HTH_3"/>
    <property type="match status" value="1"/>
</dbReference>
<dbReference type="RefSeq" id="WP_011888093.1">
    <property type="nucleotide sequence ID" value="NC_009328.1"/>
</dbReference>
<dbReference type="GO" id="GO:0003677">
    <property type="term" value="F:DNA binding"/>
    <property type="evidence" value="ECO:0007669"/>
    <property type="project" value="UniProtKB-KW"/>
</dbReference>
<sequence>MTKAKQFGSYIRQLREKKGYTVNQLSLYSGVSSAQISRIENGLRGVPKPETIKKLSEALGHSYEDLMQAAGYLDDNAQPKLPELTEKDERDIQKELERLIRGLKTGSGFTAFGGMDIDELDEEDRELLIASLENSLRLAKRIAKQKFTPKKYRKEE</sequence>
<dbReference type="CDD" id="cd00093">
    <property type="entry name" value="HTH_XRE"/>
    <property type="match status" value="1"/>
</dbReference>
<dbReference type="EMBL" id="CP000557">
    <property type="protein sequence ID" value="ABO68205.1"/>
    <property type="molecule type" value="Genomic_DNA"/>
</dbReference>
<dbReference type="InterPro" id="IPR050807">
    <property type="entry name" value="TransReg_Diox_bact_type"/>
</dbReference>